<dbReference type="Gene3D" id="3.40.50.1820">
    <property type="entry name" value="alpha/beta hydrolase"/>
    <property type="match status" value="1"/>
</dbReference>
<sequence>MLSSLAFALVFGTLPADSTVSAEVCSVERPAYASAKDAELAYRDLGPVNGRPVLLIAGTDQQMTQWPASFLAAMQAQGLRPIIYDSRDVGCSTHHTARGPVNWGEVFAALATGRPPNLAYDLETLAADPVAILDQLGITRADLVGVSGGATVAGELAAAQPERVGQLVLVMANSGNPALPMPADPARLAALPPLPAMDAPVETIAAYRAAAWRIMDGPDTLEPSASYPQMAQEATARSWDVDSIGRAGAALLAAGDRRSRFAVIRSPAVVIHGAADPLVSPAAGQEVATAIPQATFVLVPRMGHSLTLPAIEAILQGLSVTTSQGRPN</sequence>
<dbReference type="SUPFAM" id="SSF53474">
    <property type="entry name" value="alpha/beta-Hydrolases"/>
    <property type="match status" value="1"/>
</dbReference>
<organism evidence="2 3">
    <name type="scientific">Brevundimonas naejangsanensis</name>
    <dbReference type="NCBI Taxonomy" id="588932"/>
    <lineage>
        <taxon>Bacteria</taxon>
        <taxon>Pseudomonadati</taxon>
        <taxon>Pseudomonadota</taxon>
        <taxon>Alphaproteobacteria</taxon>
        <taxon>Caulobacterales</taxon>
        <taxon>Caulobacteraceae</taxon>
        <taxon>Brevundimonas</taxon>
    </lineage>
</organism>
<keyword evidence="3" id="KW-1185">Reference proteome</keyword>
<dbReference type="Proteomes" id="UP000077603">
    <property type="component" value="Chromosome"/>
</dbReference>
<dbReference type="InterPro" id="IPR050471">
    <property type="entry name" value="AB_hydrolase"/>
</dbReference>
<dbReference type="PANTHER" id="PTHR43433">
    <property type="entry name" value="HYDROLASE, ALPHA/BETA FOLD FAMILY PROTEIN"/>
    <property type="match status" value="1"/>
</dbReference>
<gene>
    <name evidence="2" type="ORF">DA69_09110</name>
</gene>
<feature type="domain" description="AB hydrolase-1" evidence="1">
    <location>
        <begin position="65"/>
        <end position="306"/>
    </location>
</feature>
<proteinExistence type="predicted"/>
<reference evidence="2 3" key="1">
    <citation type="journal article" date="2014" name="Genome Announc.">
        <title>Genome Sequence of a Promising Hydrogen-Producing Facultative Anaerobic Bacterium, Brevundimonas naejangsanensis Strain B1.</title>
        <authorList>
            <person name="Su H."/>
            <person name="Zhang T."/>
            <person name="Bao M."/>
            <person name="Jiang Y."/>
            <person name="Wang Y."/>
            <person name="Tan T."/>
        </authorList>
    </citation>
    <scope>NUCLEOTIDE SEQUENCE [LARGE SCALE GENOMIC DNA]</scope>
    <source>
        <strain evidence="2 3">B1</strain>
    </source>
</reference>
<dbReference type="STRING" id="588932.DA69_09110"/>
<dbReference type="GO" id="GO:0004806">
    <property type="term" value="F:triacylglycerol lipase activity"/>
    <property type="evidence" value="ECO:0007669"/>
    <property type="project" value="TreeGrafter"/>
</dbReference>
<protein>
    <recommendedName>
        <fullName evidence="1">AB hydrolase-1 domain-containing protein</fullName>
    </recommendedName>
</protein>
<accession>A0A172Y6N8</accession>
<evidence type="ECO:0000313" key="3">
    <source>
        <dbReference type="Proteomes" id="UP000077603"/>
    </source>
</evidence>
<dbReference type="InterPro" id="IPR029058">
    <property type="entry name" value="AB_hydrolase_fold"/>
</dbReference>
<dbReference type="InterPro" id="IPR000073">
    <property type="entry name" value="AB_hydrolase_1"/>
</dbReference>
<dbReference type="PANTHER" id="PTHR43433:SF5">
    <property type="entry name" value="AB HYDROLASE-1 DOMAIN-CONTAINING PROTEIN"/>
    <property type="match status" value="1"/>
</dbReference>
<evidence type="ECO:0000313" key="2">
    <source>
        <dbReference type="EMBL" id="ANF54889.1"/>
    </source>
</evidence>
<name>A0A172Y6N8_9CAUL</name>
<evidence type="ECO:0000259" key="1">
    <source>
        <dbReference type="Pfam" id="PF00561"/>
    </source>
</evidence>
<dbReference type="RefSeq" id="WP_025978414.1">
    <property type="nucleotide sequence ID" value="NZ_CP015614.1"/>
</dbReference>
<dbReference type="KEGG" id="bne:DA69_09110"/>
<dbReference type="AlphaFoldDB" id="A0A172Y6N8"/>
<dbReference type="EMBL" id="CP015614">
    <property type="protein sequence ID" value="ANF54889.1"/>
    <property type="molecule type" value="Genomic_DNA"/>
</dbReference>
<dbReference type="GO" id="GO:0046503">
    <property type="term" value="P:glycerolipid catabolic process"/>
    <property type="evidence" value="ECO:0007669"/>
    <property type="project" value="TreeGrafter"/>
</dbReference>
<dbReference type="Pfam" id="PF00561">
    <property type="entry name" value="Abhydrolase_1"/>
    <property type="match status" value="1"/>
</dbReference>